<reference evidence="2" key="1">
    <citation type="journal article" date="2019" name="Int. J. Syst. Evol. Microbiol.">
        <title>The Global Catalogue of Microorganisms (GCM) 10K type strain sequencing project: providing services to taxonomists for standard genome sequencing and annotation.</title>
        <authorList>
            <consortium name="The Broad Institute Genomics Platform"/>
            <consortium name="The Broad Institute Genome Sequencing Center for Infectious Disease"/>
            <person name="Wu L."/>
            <person name="Ma J."/>
        </authorList>
    </citation>
    <scope>NUCLEOTIDE SEQUENCE [LARGE SCALE GENOMIC DNA]</scope>
    <source>
        <strain evidence="2">CGMCC 1.7693</strain>
    </source>
</reference>
<comment type="caution">
    <text evidence="1">The sequence shown here is derived from an EMBL/GenBank/DDBJ whole genome shotgun (WGS) entry which is preliminary data.</text>
</comment>
<name>A0ABQ2NY49_9BACI</name>
<organism evidence="1 2">
    <name type="scientific">Oceanobacillus neutriphilus</name>
    <dbReference type="NCBI Taxonomy" id="531815"/>
    <lineage>
        <taxon>Bacteria</taxon>
        <taxon>Bacillati</taxon>
        <taxon>Bacillota</taxon>
        <taxon>Bacilli</taxon>
        <taxon>Bacillales</taxon>
        <taxon>Bacillaceae</taxon>
        <taxon>Oceanobacillus</taxon>
    </lineage>
</organism>
<accession>A0ABQ2NY49</accession>
<dbReference type="EMBL" id="BMLW01000010">
    <property type="protein sequence ID" value="GGP13462.1"/>
    <property type="molecule type" value="Genomic_DNA"/>
</dbReference>
<gene>
    <name evidence="1" type="ORF">GCM10011346_33550</name>
</gene>
<proteinExistence type="predicted"/>
<keyword evidence="2" id="KW-1185">Reference proteome</keyword>
<dbReference type="Proteomes" id="UP000641206">
    <property type="component" value="Unassembled WGS sequence"/>
</dbReference>
<evidence type="ECO:0000313" key="1">
    <source>
        <dbReference type="EMBL" id="GGP13462.1"/>
    </source>
</evidence>
<sequence>MKPNTWVWTELTESLKPERKAGETVPTECLIEGHTEWFPRQSWVDKGYVEMTEAKSE</sequence>
<protein>
    <submittedName>
        <fullName evidence="1">Uncharacterized protein</fullName>
    </submittedName>
</protein>
<dbReference type="RefSeq" id="WP_188735491.1">
    <property type="nucleotide sequence ID" value="NZ_BMLW01000010.1"/>
</dbReference>
<evidence type="ECO:0000313" key="2">
    <source>
        <dbReference type="Proteomes" id="UP000641206"/>
    </source>
</evidence>